<evidence type="ECO:0000259" key="4">
    <source>
        <dbReference type="Pfam" id="PF00205"/>
    </source>
</evidence>
<reference evidence="7 8" key="1">
    <citation type="submission" date="2016-03" db="EMBL/GenBank/DDBJ databases">
        <title>Deep-sea bacteria in the southern Pacific.</title>
        <authorList>
            <person name="Tang K."/>
        </authorList>
    </citation>
    <scope>NUCLEOTIDE SEQUENCE [LARGE SCALE GENOMIC DNA]</scope>
    <source>
        <strain evidence="7 8">JLT2016</strain>
    </source>
</reference>
<dbReference type="InterPro" id="IPR045229">
    <property type="entry name" value="TPP_enz"/>
</dbReference>
<proteinExistence type="inferred from homology"/>
<keyword evidence="8" id="KW-1185">Reference proteome</keyword>
<dbReference type="OrthoDB" id="4494979at2"/>
<dbReference type="InterPro" id="IPR029035">
    <property type="entry name" value="DHS-like_NAD/FAD-binding_dom"/>
</dbReference>
<feature type="domain" description="Thiamine pyrophosphate enzyme TPP-binding" evidence="5">
    <location>
        <begin position="383"/>
        <end position="528"/>
    </location>
</feature>
<dbReference type="SUPFAM" id="SSF52518">
    <property type="entry name" value="Thiamin diphosphate-binding fold (THDP-binding)"/>
    <property type="match status" value="2"/>
</dbReference>
<dbReference type="CDD" id="cd00568">
    <property type="entry name" value="TPP_enzymes"/>
    <property type="match status" value="1"/>
</dbReference>
<evidence type="ECO:0000256" key="2">
    <source>
        <dbReference type="ARBA" id="ARBA00023052"/>
    </source>
</evidence>
<evidence type="ECO:0000256" key="3">
    <source>
        <dbReference type="RuleBase" id="RU362132"/>
    </source>
</evidence>
<dbReference type="GO" id="GO:0005948">
    <property type="term" value="C:acetolactate synthase complex"/>
    <property type="evidence" value="ECO:0007669"/>
    <property type="project" value="TreeGrafter"/>
</dbReference>
<dbReference type="Gene3D" id="3.40.50.1220">
    <property type="entry name" value="TPP-binding domain"/>
    <property type="match status" value="1"/>
</dbReference>
<dbReference type="RefSeq" id="WP_076622242.1">
    <property type="nucleotide sequence ID" value="NZ_BMEW01000002.1"/>
</dbReference>
<dbReference type="KEGG" id="tpro:Ga0080559_TMP845"/>
<dbReference type="GO" id="GO:0000287">
    <property type="term" value="F:magnesium ion binding"/>
    <property type="evidence" value="ECO:0007669"/>
    <property type="project" value="InterPro"/>
</dbReference>
<dbReference type="PANTHER" id="PTHR18968:SF120">
    <property type="entry name" value="ACETOLACTATE SYNTHASE LARGE SUBUNIT"/>
    <property type="match status" value="1"/>
</dbReference>
<dbReference type="PANTHER" id="PTHR18968">
    <property type="entry name" value="THIAMINE PYROPHOSPHATE ENZYMES"/>
    <property type="match status" value="1"/>
</dbReference>
<dbReference type="GO" id="GO:0009099">
    <property type="term" value="P:L-valine biosynthetic process"/>
    <property type="evidence" value="ECO:0007669"/>
    <property type="project" value="TreeGrafter"/>
</dbReference>
<evidence type="ECO:0000259" key="5">
    <source>
        <dbReference type="Pfam" id="PF02775"/>
    </source>
</evidence>
<dbReference type="Pfam" id="PF02775">
    <property type="entry name" value="TPP_enzyme_C"/>
    <property type="match status" value="1"/>
</dbReference>
<dbReference type="STRING" id="1229727.Ga0080559_TMP845"/>
<dbReference type="EC" id="2.2.1.6" evidence="7"/>
<dbReference type="EMBL" id="CP014796">
    <property type="protein sequence ID" value="APX21641.1"/>
    <property type="molecule type" value="Genomic_DNA"/>
</dbReference>
<dbReference type="GO" id="GO:0050660">
    <property type="term" value="F:flavin adenine dinucleotide binding"/>
    <property type="evidence" value="ECO:0007669"/>
    <property type="project" value="TreeGrafter"/>
</dbReference>
<dbReference type="GO" id="GO:0003984">
    <property type="term" value="F:acetolactate synthase activity"/>
    <property type="evidence" value="ECO:0007669"/>
    <property type="project" value="UniProtKB-EC"/>
</dbReference>
<evidence type="ECO:0000313" key="7">
    <source>
        <dbReference type="EMBL" id="APX21641.1"/>
    </source>
</evidence>
<organism evidence="7 8">
    <name type="scientific">Salipiger profundus</name>
    <dbReference type="NCBI Taxonomy" id="1229727"/>
    <lineage>
        <taxon>Bacteria</taxon>
        <taxon>Pseudomonadati</taxon>
        <taxon>Pseudomonadota</taxon>
        <taxon>Alphaproteobacteria</taxon>
        <taxon>Rhodobacterales</taxon>
        <taxon>Roseobacteraceae</taxon>
        <taxon>Salipiger</taxon>
    </lineage>
</organism>
<dbReference type="InterPro" id="IPR012001">
    <property type="entry name" value="Thiamin_PyroP_enz_TPP-bd_dom"/>
</dbReference>
<dbReference type="InterPro" id="IPR011766">
    <property type="entry name" value="TPP_enzyme_TPP-bd"/>
</dbReference>
<dbReference type="NCBIfam" id="NF006052">
    <property type="entry name" value="PRK08199.1"/>
    <property type="match status" value="1"/>
</dbReference>
<dbReference type="Gene3D" id="3.40.50.970">
    <property type="match status" value="2"/>
</dbReference>
<dbReference type="InterPro" id="IPR012000">
    <property type="entry name" value="Thiamin_PyroP_enz_cen_dom"/>
</dbReference>
<dbReference type="FunFam" id="3.40.50.970:FF:000007">
    <property type="entry name" value="Acetolactate synthase"/>
    <property type="match status" value="1"/>
</dbReference>
<comment type="similarity">
    <text evidence="1 3">Belongs to the TPP enzyme family.</text>
</comment>
<name>A0A1U7D0H2_9RHOB</name>
<gene>
    <name evidence="7" type="ORF">Ga0080559_TMP845</name>
</gene>
<dbReference type="GO" id="GO:0009097">
    <property type="term" value="P:isoleucine biosynthetic process"/>
    <property type="evidence" value="ECO:0007669"/>
    <property type="project" value="TreeGrafter"/>
</dbReference>
<accession>A0A1U7D0H2</accession>
<dbReference type="GO" id="GO:0030976">
    <property type="term" value="F:thiamine pyrophosphate binding"/>
    <property type="evidence" value="ECO:0007669"/>
    <property type="project" value="InterPro"/>
</dbReference>
<dbReference type="CDD" id="cd07035">
    <property type="entry name" value="TPP_PYR_POX_like"/>
    <property type="match status" value="1"/>
</dbReference>
<evidence type="ECO:0000313" key="8">
    <source>
        <dbReference type="Proteomes" id="UP000186559"/>
    </source>
</evidence>
<dbReference type="AlphaFoldDB" id="A0A1U7D0H2"/>
<dbReference type="InterPro" id="IPR029061">
    <property type="entry name" value="THDP-binding"/>
</dbReference>
<evidence type="ECO:0000259" key="6">
    <source>
        <dbReference type="Pfam" id="PF02776"/>
    </source>
</evidence>
<keyword evidence="7" id="KW-0808">Transferase</keyword>
<dbReference type="Proteomes" id="UP000186559">
    <property type="component" value="Chromosome"/>
</dbReference>
<dbReference type="SUPFAM" id="SSF52467">
    <property type="entry name" value="DHS-like NAD/FAD-binding domain"/>
    <property type="match status" value="1"/>
</dbReference>
<keyword evidence="2 3" id="KW-0786">Thiamine pyrophosphate</keyword>
<dbReference type="Pfam" id="PF02776">
    <property type="entry name" value="TPP_enzyme_N"/>
    <property type="match status" value="1"/>
</dbReference>
<evidence type="ECO:0000256" key="1">
    <source>
        <dbReference type="ARBA" id="ARBA00007812"/>
    </source>
</evidence>
<feature type="domain" description="Thiamine pyrophosphate enzyme N-terminal TPP-binding" evidence="6">
    <location>
        <begin position="4"/>
        <end position="116"/>
    </location>
</feature>
<feature type="domain" description="Thiamine pyrophosphate enzyme central" evidence="4">
    <location>
        <begin position="189"/>
        <end position="324"/>
    </location>
</feature>
<sequence length="549" mass="58428">MARNGGRLVVECLQALGARRAFGVPGESYLAVLDALHDSEIGFVNCRQEGGAAFMAAAHGKLTGSPGICLVTRGPGATNASIGVHTAMQDSAPMILLVGQIATWMREREAFQEVDYRAVFGTMAKWVTEIDDVDRVPELLSRAWTVATTGRPGPVVVALPEDILMAATDATPVEGPVPIFPPEPAPAAVAEALEMIGRAERPLILFGGAPWDRAASAALQRFAEASDIPVASSFRYQDQFDSASPCFCGDAGVGMTAATKALLRDADVILALGIRFGENMTDGYALLDVPDPVQKIIHVHASDRELGKVYRPALGIHAAPERFALALGETVQGSWGDWRAAARDAYLGFIDKAPAQPGPVDMVAVCAHLRDRLEGEELVLTNGAGNFTVWPSRFFRFRPGMRLLAPQSGSMGYGLPAAVAAKLERPGATVICFAGDGDIQMTMQELATARQAGAAVIVIVVNNGTYGTIRAHQEREFPTRVSGTDLVNPDFATLAQGYGLHGERVEETAAFADAFERALAAPHGALLELTVTKEALTPYRTLTQIREGR</sequence>
<protein>
    <submittedName>
        <fullName evidence="7">Acetolactate synthase-1/2/3 large subunit</fullName>
        <ecNumber evidence="7">2.2.1.6</ecNumber>
    </submittedName>
</protein>
<dbReference type="Pfam" id="PF00205">
    <property type="entry name" value="TPP_enzyme_M"/>
    <property type="match status" value="1"/>
</dbReference>